<dbReference type="EC" id="2.7.13.3" evidence="3"/>
<evidence type="ECO:0000256" key="4">
    <source>
        <dbReference type="ARBA" id="ARBA00022553"/>
    </source>
</evidence>
<accession>A0A7W8MG78</accession>
<feature type="domain" description="Histidine kinase" evidence="15">
    <location>
        <begin position="391"/>
        <end position="612"/>
    </location>
</feature>
<dbReference type="InterPro" id="IPR036097">
    <property type="entry name" value="HisK_dim/P_sf"/>
</dbReference>
<keyword evidence="7" id="KW-0547">Nucleotide-binding</keyword>
<dbReference type="InterPro" id="IPR011006">
    <property type="entry name" value="CheY-like_superfamily"/>
</dbReference>
<dbReference type="InterPro" id="IPR005330">
    <property type="entry name" value="MHYT_dom"/>
</dbReference>
<dbReference type="InterPro" id="IPR004358">
    <property type="entry name" value="Sig_transdc_His_kin-like_C"/>
</dbReference>
<dbReference type="EMBL" id="JACHFZ010000001">
    <property type="protein sequence ID" value="MBB5291359.1"/>
    <property type="molecule type" value="Genomic_DNA"/>
</dbReference>
<proteinExistence type="predicted"/>
<keyword evidence="8 18" id="KW-0418">Kinase</keyword>
<feature type="domain" description="MHYT" evidence="17">
    <location>
        <begin position="12"/>
        <end position="199"/>
    </location>
</feature>
<evidence type="ECO:0000256" key="1">
    <source>
        <dbReference type="ARBA" id="ARBA00000085"/>
    </source>
</evidence>
<dbReference type="Gene3D" id="3.30.450.20">
    <property type="entry name" value="PAS domain"/>
    <property type="match status" value="1"/>
</dbReference>
<feature type="transmembrane region" description="Helical" evidence="14">
    <location>
        <begin position="80"/>
        <end position="104"/>
    </location>
</feature>
<evidence type="ECO:0000313" key="18">
    <source>
        <dbReference type="EMBL" id="MBB5291359.1"/>
    </source>
</evidence>
<dbReference type="PANTHER" id="PTHR43047:SF78">
    <property type="entry name" value="SENSORY_REGULATORY PROTEIN RPFC"/>
    <property type="match status" value="1"/>
</dbReference>
<sequence>MSRILYCLTVEHDWRWTLAAAVLCVFGLGAAFRLLVEARRLQRARRREVALLGAVVGGVTVFSTHFVAMQGYDAGGDVRYGLALTLLSLALGVGGVVLGSLVLLAGNRRLHRGIGGMVGLSGVAAMHFVGIAALELPGRTIGWDPVLAVAAVVGGLAMALLTGAVIYGKGTPRFAATCMGGALSVIILHFTAMSAMAITPDAVTTAAIGPTAGSSTMLTVLAMMILGLVGAAGTAAWLGYISRSSALHQIREAIDAMPDGLAFFDADDRLVLWNNRYDEVNPELSSNLQAGMTFREIIQIGLNEGLYAEARGREKEWITDRMQSRRALSAMMEQRIAGDRWLRVADRRTAAGGIVTVCTDITDLKNDAQALAEARDAAQAANAAKSQFLANMSHEIRTPLNGVIGLAQALGNTNLSPQQAEMLDLIQSSGRTLQVLLSDILDLARVESGRLELSEETFDLGSAVRDAAQLYEASAREKGLQFFVEIAPEVDCWIIGDQVRLKQILTNLVSNAVKFTGEGFVSLTAAPGPTRDGVQTLRFSVEDTGIGFDAQTRDRLFSRFEQADGAITRKFGGSGLGLAISRQLSEMMGGDLDCESEPGGGSAFILTVPFKAAKAPVAAPGEAIDDGTAAHATVRVLLADDHPVNRRVVEMILGQANVALTSVEDGAQALQAVRDGDYDLILMDMQMPVMDGLTATREIRLHETAMGLGRTPIVMLTANALPEHVSAAEAAGADRHLPKPFDAAELLHLVVALPRTMAGSIAA</sequence>
<feature type="transmembrane region" description="Helical" evidence="14">
    <location>
        <begin position="116"/>
        <end position="134"/>
    </location>
</feature>
<evidence type="ECO:0000256" key="7">
    <source>
        <dbReference type="ARBA" id="ARBA00022741"/>
    </source>
</evidence>
<feature type="modified residue" description="4-aspartylphosphate" evidence="13">
    <location>
        <position position="684"/>
    </location>
</feature>
<dbReference type="RefSeq" id="WP_183252619.1">
    <property type="nucleotide sequence ID" value="NZ_BAAAFF010000004.1"/>
</dbReference>
<feature type="transmembrane region" description="Helical" evidence="14">
    <location>
        <begin position="146"/>
        <end position="167"/>
    </location>
</feature>
<dbReference type="PROSITE" id="PS50924">
    <property type="entry name" value="MHYT"/>
    <property type="match status" value="1"/>
</dbReference>
<dbReference type="FunFam" id="3.30.565.10:FF:000010">
    <property type="entry name" value="Sensor histidine kinase RcsC"/>
    <property type="match status" value="1"/>
</dbReference>
<dbReference type="SMART" id="SM00387">
    <property type="entry name" value="HATPase_c"/>
    <property type="match status" value="1"/>
</dbReference>
<dbReference type="GO" id="GO:0005524">
    <property type="term" value="F:ATP binding"/>
    <property type="evidence" value="ECO:0007669"/>
    <property type="project" value="UniProtKB-KW"/>
</dbReference>
<dbReference type="AlphaFoldDB" id="A0A7W8MG78"/>
<dbReference type="CDD" id="cd00082">
    <property type="entry name" value="HisKA"/>
    <property type="match status" value="1"/>
</dbReference>
<evidence type="ECO:0000259" key="16">
    <source>
        <dbReference type="PROSITE" id="PS50110"/>
    </source>
</evidence>
<dbReference type="Pfam" id="PF12860">
    <property type="entry name" value="PAS_7"/>
    <property type="match status" value="1"/>
</dbReference>
<dbReference type="InterPro" id="IPR005467">
    <property type="entry name" value="His_kinase_dom"/>
</dbReference>
<evidence type="ECO:0000256" key="10">
    <source>
        <dbReference type="ARBA" id="ARBA00022989"/>
    </source>
</evidence>
<dbReference type="CDD" id="cd17546">
    <property type="entry name" value="REC_hyHK_CKI1_RcsC-like"/>
    <property type="match status" value="1"/>
</dbReference>
<dbReference type="GO" id="GO:0016020">
    <property type="term" value="C:membrane"/>
    <property type="evidence" value="ECO:0007669"/>
    <property type="project" value="UniProtKB-SubCell"/>
</dbReference>
<keyword evidence="9" id="KW-0067">ATP-binding</keyword>
<reference evidence="18 19" key="1">
    <citation type="submission" date="2020-08" db="EMBL/GenBank/DDBJ databases">
        <title>Genomic Encyclopedia of Type Strains, Phase IV (KMG-IV): sequencing the most valuable type-strain genomes for metagenomic binning, comparative biology and taxonomic classification.</title>
        <authorList>
            <person name="Goeker M."/>
        </authorList>
    </citation>
    <scope>NUCLEOTIDE SEQUENCE [LARGE SCALE GENOMIC DNA]</scope>
    <source>
        <strain evidence="18 19">DSM 25335</strain>
    </source>
</reference>
<dbReference type="InterPro" id="IPR001789">
    <property type="entry name" value="Sig_transdc_resp-reg_receiver"/>
</dbReference>
<evidence type="ECO:0000259" key="15">
    <source>
        <dbReference type="PROSITE" id="PS50109"/>
    </source>
</evidence>
<dbReference type="Pfam" id="PF02518">
    <property type="entry name" value="HATPase_c"/>
    <property type="match status" value="1"/>
</dbReference>
<dbReference type="Gene3D" id="3.30.565.10">
    <property type="entry name" value="Histidine kinase-like ATPase, C-terminal domain"/>
    <property type="match status" value="1"/>
</dbReference>
<feature type="domain" description="Response regulatory" evidence="16">
    <location>
        <begin position="635"/>
        <end position="754"/>
    </location>
</feature>
<keyword evidence="12 14" id="KW-0472">Membrane</keyword>
<dbReference type="InterPro" id="IPR035965">
    <property type="entry name" value="PAS-like_dom_sf"/>
</dbReference>
<keyword evidence="5" id="KW-0808">Transferase</keyword>
<dbReference type="Gene3D" id="3.40.50.2300">
    <property type="match status" value="1"/>
</dbReference>
<feature type="transmembrane region" description="Helical" evidence="14">
    <location>
        <begin position="16"/>
        <end position="36"/>
    </location>
</feature>
<dbReference type="Gene3D" id="1.10.287.130">
    <property type="match status" value="1"/>
</dbReference>
<dbReference type="PRINTS" id="PR00344">
    <property type="entry name" value="BCTRLSENSOR"/>
</dbReference>
<protein>
    <recommendedName>
        <fullName evidence="3">histidine kinase</fullName>
        <ecNumber evidence="3">2.7.13.3</ecNumber>
    </recommendedName>
</protein>
<dbReference type="FunFam" id="1.10.287.130:FF:000004">
    <property type="entry name" value="Ethylene receptor 1"/>
    <property type="match status" value="1"/>
</dbReference>
<evidence type="ECO:0000259" key="17">
    <source>
        <dbReference type="PROSITE" id="PS50924"/>
    </source>
</evidence>
<evidence type="ECO:0000256" key="14">
    <source>
        <dbReference type="PROSITE-ProRule" id="PRU00244"/>
    </source>
</evidence>
<feature type="transmembrane region" description="Helical" evidence="14">
    <location>
        <begin position="48"/>
        <end position="68"/>
    </location>
</feature>
<evidence type="ECO:0000256" key="5">
    <source>
        <dbReference type="ARBA" id="ARBA00022679"/>
    </source>
</evidence>
<dbReference type="GO" id="GO:0000155">
    <property type="term" value="F:phosphorelay sensor kinase activity"/>
    <property type="evidence" value="ECO:0007669"/>
    <property type="project" value="InterPro"/>
</dbReference>
<evidence type="ECO:0000256" key="2">
    <source>
        <dbReference type="ARBA" id="ARBA00004370"/>
    </source>
</evidence>
<gene>
    <name evidence="18" type="ORF">HNQ67_000855</name>
</gene>
<dbReference type="SUPFAM" id="SSF52172">
    <property type="entry name" value="CheY-like"/>
    <property type="match status" value="1"/>
</dbReference>
<dbReference type="InterPro" id="IPR003661">
    <property type="entry name" value="HisK_dim/P_dom"/>
</dbReference>
<evidence type="ECO:0000256" key="12">
    <source>
        <dbReference type="ARBA" id="ARBA00023136"/>
    </source>
</evidence>
<comment type="caution">
    <text evidence="18">The sequence shown here is derived from an EMBL/GenBank/DDBJ whole genome shotgun (WGS) entry which is preliminary data.</text>
</comment>
<keyword evidence="4 13" id="KW-0597">Phosphoprotein</keyword>
<dbReference type="Proteomes" id="UP000566663">
    <property type="component" value="Unassembled WGS sequence"/>
</dbReference>
<comment type="catalytic activity">
    <reaction evidence="1">
        <text>ATP + protein L-histidine = ADP + protein N-phospho-L-histidine.</text>
        <dbReference type="EC" id="2.7.13.3"/>
    </reaction>
</comment>
<dbReference type="InterPro" id="IPR036890">
    <property type="entry name" value="HATPase_C_sf"/>
</dbReference>
<dbReference type="CDD" id="cd16922">
    <property type="entry name" value="HATPase_EvgS-ArcB-TorS-like"/>
    <property type="match status" value="1"/>
</dbReference>
<dbReference type="PROSITE" id="PS50109">
    <property type="entry name" value="HIS_KIN"/>
    <property type="match status" value="1"/>
</dbReference>
<dbReference type="Pfam" id="PF00512">
    <property type="entry name" value="HisKA"/>
    <property type="match status" value="1"/>
</dbReference>
<evidence type="ECO:0000313" key="19">
    <source>
        <dbReference type="Proteomes" id="UP000566663"/>
    </source>
</evidence>
<comment type="subcellular location">
    <subcellularLocation>
        <location evidence="2">Membrane</location>
    </subcellularLocation>
</comment>
<name>A0A7W8MG78_9CAUL</name>
<keyword evidence="10 14" id="KW-1133">Transmembrane helix</keyword>
<dbReference type="SUPFAM" id="SSF47384">
    <property type="entry name" value="Homodimeric domain of signal transducing histidine kinase"/>
    <property type="match status" value="1"/>
</dbReference>
<organism evidence="18 19">
    <name type="scientific">Brevundimonas basaltis</name>
    <dbReference type="NCBI Taxonomy" id="472166"/>
    <lineage>
        <taxon>Bacteria</taxon>
        <taxon>Pseudomonadati</taxon>
        <taxon>Pseudomonadota</taxon>
        <taxon>Alphaproteobacteria</taxon>
        <taxon>Caulobacterales</taxon>
        <taxon>Caulobacteraceae</taxon>
        <taxon>Brevundimonas</taxon>
    </lineage>
</organism>
<feature type="transmembrane region" description="Helical" evidence="14">
    <location>
        <begin position="218"/>
        <end position="241"/>
    </location>
</feature>
<evidence type="ECO:0000256" key="6">
    <source>
        <dbReference type="ARBA" id="ARBA00022692"/>
    </source>
</evidence>
<evidence type="ECO:0000256" key="9">
    <source>
        <dbReference type="ARBA" id="ARBA00022840"/>
    </source>
</evidence>
<evidence type="ECO:0000256" key="13">
    <source>
        <dbReference type="PROSITE-ProRule" id="PRU00169"/>
    </source>
</evidence>
<dbReference type="SMART" id="SM00448">
    <property type="entry name" value="REC"/>
    <property type="match status" value="1"/>
</dbReference>
<dbReference type="PANTHER" id="PTHR43047">
    <property type="entry name" value="TWO-COMPONENT HISTIDINE PROTEIN KINASE"/>
    <property type="match status" value="1"/>
</dbReference>
<keyword evidence="6 14" id="KW-0812">Transmembrane</keyword>
<dbReference type="SUPFAM" id="SSF55785">
    <property type="entry name" value="PYP-like sensor domain (PAS domain)"/>
    <property type="match status" value="1"/>
</dbReference>
<feature type="transmembrane region" description="Helical" evidence="14">
    <location>
        <begin position="174"/>
        <end position="198"/>
    </location>
</feature>
<keyword evidence="19" id="KW-1185">Reference proteome</keyword>
<dbReference type="InterPro" id="IPR003594">
    <property type="entry name" value="HATPase_dom"/>
</dbReference>
<evidence type="ECO:0000256" key="8">
    <source>
        <dbReference type="ARBA" id="ARBA00022777"/>
    </source>
</evidence>
<keyword evidence="11" id="KW-0902">Two-component regulatory system</keyword>
<evidence type="ECO:0000256" key="3">
    <source>
        <dbReference type="ARBA" id="ARBA00012438"/>
    </source>
</evidence>
<dbReference type="Pfam" id="PF03707">
    <property type="entry name" value="MHYT"/>
    <property type="match status" value="2"/>
</dbReference>
<evidence type="ECO:0000256" key="11">
    <source>
        <dbReference type="ARBA" id="ARBA00023012"/>
    </source>
</evidence>
<dbReference type="SUPFAM" id="SSF55874">
    <property type="entry name" value="ATPase domain of HSP90 chaperone/DNA topoisomerase II/histidine kinase"/>
    <property type="match status" value="1"/>
</dbReference>
<dbReference type="SMART" id="SM00388">
    <property type="entry name" value="HisKA"/>
    <property type="match status" value="1"/>
</dbReference>
<dbReference type="Pfam" id="PF00072">
    <property type="entry name" value="Response_reg"/>
    <property type="match status" value="1"/>
</dbReference>
<dbReference type="PROSITE" id="PS50110">
    <property type="entry name" value="RESPONSE_REGULATORY"/>
    <property type="match status" value="1"/>
</dbReference>